<keyword evidence="7" id="KW-0175">Coiled coil</keyword>
<keyword evidence="8" id="KW-0539">Nucleus</keyword>
<accession>A0A7S3U7W2</accession>
<dbReference type="InterPro" id="IPR026570">
    <property type="entry name" value="CCDC86"/>
</dbReference>
<dbReference type="EMBL" id="HBIQ01118227">
    <property type="protein sequence ID" value="CAE0605680.1"/>
    <property type="molecule type" value="Transcribed_RNA"/>
</dbReference>
<name>A0A7S3U7W2_9SPIT</name>
<dbReference type="PANTHER" id="PTHR13557:SF1">
    <property type="entry name" value="COILED-COIL DOMAIN-CONTAINING PROTEIN 86"/>
    <property type="match status" value="1"/>
</dbReference>
<feature type="compositionally biased region" description="Basic residues" evidence="10">
    <location>
        <begin position="17"/>
        <end position="30"/>
    </location>
</feature>
<protein>
    <recommendedName>
        <fullName evidence="3">Coiled-coil domain-containing protein 86</fullName>
    </recommendedName>
</protein>
<evidence type="ECO:0000256" key="3">
    <source>
        <dbReference type="ARBA" id="ARBA00016738"/>
    </source>
</evidence>
<dbReference type="AlphaFoldDB" id="A0A7S3U7W2"/>
<feature type="region of interest" description="Disordered" evidence="10">
    <location>
        <begin position="1"/>
        <end position="37"/>
    </location>
</feature>
<feature type="region of interest" description="Disordered" evidence="10">
    <location>
        <begin position="58"/>
        <end position="84"/>
    </location>
</feature>
<comment type="function">
    <text evidence="9">Required for proper chromosome segregation during mitosis and error-free mitotic progression.</text>
</comment>
<sequence length="121" mass="14417">MVKGKAYRKTWKEARKPTNKRASSRVKSAKRQTFEERTAKKRALEEVKVKQAELLETRKEVRKARHKKRDAKKKRKEENALKNGQYQVIKNTEKIRKWHRNAKKTLKTMSGEQIEALMKGR</sequence>
<evidence type="ECO:0000256" key="2">
    <source>
        <dbReference type="ARBA" id="ARBA00004604"/>
    </source>
</evidence>
<proteinExistence type="predicted"/>
<gene>
    <name evidence="11" type="ORF">SACU0126_LOCUS37447</name>
</gene>
<keyword evidence="6" id="KW-0164">Citrullination</keyword>
<feature type="compositionally biased region" description="Basic residues" evidence="10">
    <location>
        <begin position="60"/>
        <end position="75"/>
    </location>
</feature>
<evidence type="ECO:0000313" key="11">
    <source>
        <dbReference type="EMBL" id="CAE0605680.1"/>
    </source>
</evidence>
<keyword evidence="5" id="KW-0597">Phosphoprotein</keyword>
<dbReference type="GO" id="GO:0005694">
    <property type="term" value="C:chromosome"/>
    <property type="evidence" value="ECO:0007669"/>
    <property type="project" value="UniProtKB-SubCell"/>
</dbReference>
<evidence type="ECO:0000256" key="5">
    <source>
        <dbReference type="ARBA" id="ARBA00022553"/>
    </source>
</evidence>
<reference evidence="11" key="1">
    <citation type="submission" date="2021-01" db="EMBL/GenBank/DDBJ databases">
        <authorList>
            <person name="Corre E."/>
            <person name="Pelletier E."/>
            <person name="Niang G."/>
            <person name="Scheremetjew M."/>
            <person name="Finn R."/>
            <person name="Kale V."/>
            <person name="Holt S."/>
            <person name="Cochrane G."/>
            <person name="Meng A."/>
            <person name="Brown T."/>
            <person name="Cohen L."/>
        </authorList>
    </citation>
    <scope>NUCLEOTIDE SEQUENCE</scope>
    <source>
        <strain evidence="11">SPMC142</strain>
    </source>
</reference>
<evidence type="ECO:0000256" key="7">
    <source>
        <dbReference type="ARBA" id="ARBA00023054"/>
    </source>
</evidence>
<evidence type="ECO:0000256" key="10">
    <source>
        <dbReference type="SAM" id="MobiDB-lite"/>
    </source>
</evidence>
<evidence type="ECO:0000256" key="9">
    <source>
        <dbReference type="ARBA" id="ARBA00093307"/>
    </source>
</evidence>
<evidence type="ECO:0000256" key="8">
    <source>
        <dbReference type="ARBA" id="ARBA00023242"/>
    </source>
</evidence>
<keyword evidence="4" id="KW-0158">Chromosome</keyword>
<evidence type="ECO:0000256" key="1">
    <source>
        <dbReference type="ARBA" id="ARBA00004286"/>
    </source>
</evidence>
<evidence type="ECO:0000256" key="6">
    <source>
        <dbReference type="ARBA" id="ARBA00022934"/>
    </source>
</evidence>
<comment type="subcellular location">
    <subcellularLocation>
        <location evidence="1">Chromosome</location>
    </subcellularLocation>
    <subcellularLocation>
        <location evidence="2">Nucleus</location>
        <location evidence="2">Nucleolus</location>
    </subcellularLocation>
</comment>
<dbReference type="GO" id="GO:0005730">
    <property type="term" value="C:nucleolus"/>
    <property type="evidence" value="ECO:0007669"/>
    <property type="project" value="UniProtKB-SubCell"/>
</dbReference>
<organism evidence="11">
    <name type="scientific">Strombidinopsis acuminata</name>
    <dbReference type="NCBI Taxonomy" id="141414"/>
    <lineage>
        <taxon>Eukaryota</taxon>
        <taxon>Sar</taxon>
        <taxon>Alveolata</taxon>
        <taxon>Ciliophora</taxon>
        <taxon>Intramacronucleata</taxon>
        <taxon>Spirotrichea</taxon>
        <taxon>Choreotrichia</taxon>
        <taxon>Choreotrichida</taxon>
        <taxon>Strombidinopsidae</taxon>
        <taxon>Strombidinopsis</taxon>
    </lineage>
</organism>
<evidence type="ECO:0000256" key="4">
    <source>
        <dbReference type="ARBA" id="ARBA00022454"/>
    </source>
</evidence>
<dbReference type="PANTHER" id="PTHR13557">
    <property type="entry name" value="COILED-COIL DOMAIN-CONTAINING PROTEIN 86"/>
    <property type="match status" value="1"/>
</dbReference>